<dbReference type="Proteomes" id="UP000009027">
    <property type="component" value="Unassembled WGS sequence"/>
</dbReference>
<feature type="chain" id="PRO_5003394912" description="Trypanosome variant surface glycoprotein A-type N-terminal domain-containing protein" evidence="3">
    <location>
        <begin position="28"/>
        <end position="436"/>
    </location>
</feature>
<keyword evidence="3" id="KW-0732">Signal</keyword>
<dbReference type="EMBL" id="CAEX01001936">
    <property type="protein sequence ID" value="CCD18807.1"/>
    <property type="molecule type" value="Genomic_DNA"/>
</dbReference>
<accession>F9WMP7</accession>
<dbReference type="PROSITE" id="PS51257">
    <property type="entry name" value="PROKAR_LIPOPROTEIN"/>
    <property type="match status" value="1"/>
</dbReference>
<proteinExistence type="predicted"/>
<evidence type="ECO:0000256" key="1">
    <source>
        <dbReference type="SAM" id="Coils"/>
    </source>
</evidence>
<feature type="region of interest" description="Disordered" evidence="2">
    <location>
        <begin position="364"/>
        <end position="436"/>
    </location>
</feature>
<protein>
    <recommendedName>
        <fullName evidence="6">Trypanosome variant surface glycoprotein A-type N-terminal domain-containing protein</fullName>
    </recommendedName>
</protein>
<feature type="compositionally biased region" description="Polar residues" evidence="2">
    <location>
        <begin position="393"/>
        <end position="408"/>
    </location>
</feature>
<evidence type="ECO:0000313" key="5">
    <source>
        <dbReference type="Proteomes" id="UP000009027"/>
    </source>
</evidence>
<feature type="non-terminal residue" evidence="4">
    <location>
        <position position="436"/>
    </location>
</feature>
<feature type="coiled-coil region" evidence="1">
    <location>
        <begin position="108"/>
        <end position="135"/>
    </location>
</feature>
<feature type="compositionally biased region" description="Low complexity" evidence="2">
    <location>
        <begin position="366"/>
        <end position="377"/>
    </location>
</feature>
<feature type="signal peptide" evidence="3">
    <location>
        <begin position="1"/>
        <end position="27"/>
    </location>
</feature>
<dbReference type="AlphaFoldDB" id="F9WMP7"/>
<reference evidence="4 5" key="1">
    <citation type="journal article" date="2012" name="Proc. Natl. Acad. Sci. U.S.A.">
        <title>Antigenic diversity is generated by distinct evolutionary mechanisms in African trypanosome species.</title>
        <authorList>
            <person name="Jackson A.P."/>
            <person name="Berry A."/>
            <person name="Aslett M."/>
            <person name="Allison H.C."/>
            <person name="Burton P."/>
            <person name="Vavrova-Anderson J."/>
            <person name="Brown R."/>
            <person name="Browne H."/>
            <person name="Corton N."/>
            <person name="Hauser H."/>
            <person name="Gamble J."/>
            <person name="Gilderthorp R."/>
            <person name="Marcello L."/>
            <person name="McQuillan J."/>
            <person name="Otto T.D."/>
            <person name="Quail M.A."/>
            <person name="Sanders M.J."/>
            <person name="van Tonder A."/>
            <person name="Ginger M.L."/>
            <person name="Field M.C."/>
            <person name="Barry J.D."/>
            <person name="Hertz-Fowler C."/>
            <person name="Berriman M."/>
        </authorList>
    </citation>
    <scope>NUCLEOTIDE SEQUENCE</scope>
    <source>
        <strain evidence="4 5">Y486</strain>
    </source>
</reference>
<evidence type="ECO:0000256" key="3">
    <source>
        <dbReference type="SAM" id="SignalP"/>
    </source>
</evidence>
<feature type="compositionally biased region" description="Polar residues" evidence="2">
    <location>
        <begin position="426"/>
        <end position="436"/>
    </location>
</feature>
<keyword evidence="1" id="KW-0175">Coiled coil</keyword>
<evidence type="ECO:0000313" key="4">
    <source>
        <dbReference type="EMBL" id="CCD18807.1"/>
    </source>
</evidence>
<gene>
    <name evidence="4" type="ORF">TvY486_0015080</name>
</gene>
<evidence type="ECO:0000256" key="2">
    <source>
        <dbReference type="SAM" id="MobiDB-lite"/>
    </source>
</evidence>
<evidence type="ECO:0008006" key="6">
    <source>
        <dbReference type="Google" id="ProtNLM"/>
    </source>
</evidence>
<keyword evidence="5" id="KW-1185">Reference proteome</keyword>
<sequence>MRTRMWRRLALVASLTVFSCVLQQSAAVEAISGGAADAVCAVITTLRKGTLETGRIGSLVGAAVKQSSEARVLVAKRRALEKAGAVERALVETGEPARDADPEVAAAAHKAQQALNALLRVANKLEERITEVTARQVAKFAQGVANANRAADILEVFVTAVGLTSRIQDNGDGPGQQKCIAETPERARLKCAGNDVPGAGLKAAVAGVTKLAFNVGNGQSGAESCTAASGNIEADSSSGATSGTKCGCPILFWASKGPGTGTEWTTELANVNAAKTTLDEKDRYWERARAAVDAAMPFLTDAGAPAYVKLTQDLTAALSAACDEDSQGEDCLNKTTLSTRLSEATRTADEAIAALVNATRALNARSTDTTQSTTLTHQTRRNALSRKQDAGAEQTSSATDMHTCTAQGHTWDERGSRCNAPKPDSTPLTRSTPALT</sequence>
<dbReference type="VEuPathDB" id="TriTrypDB:TvY486_0015080"/>
<organism evidence="4 5">
    <name type="scientific">Trypanosoma vivax (strain Y486)</name>
    <dbReference type="NCBI Taxonomy" id="1055687"/>
    <lineage>
        <taxon>Eukaryota</taxon>
        <taxon>Discoba</taxon>
        <taxon>Euglenozoa</taxon>
        <taxon>Kinetoplastea</taxon>
        <taxon>Metakinetoplastina</taxon>
        <taxon>Trypanosomatida</taxon>
        <taxon>Trypanosomatidae</taxon>
        <taxon>Trypanosoma</taxon>
        <taxon>Duttonella</taxon>
    </lineage>
</organism>
<name>F9WMP7_TRYVY</name>